<dbReference type="EMBL" id="BAAAZN010000030">
    <property type="protein sequence ID" value="GAA3585050.1"/>
    <property type="molecule type" value="Genomic_DNA"/>
</dbReference>
<evidence type="ECO:0000313" key="1">
    <source>
        <dbReference type="EMBL" id="GAA3585050.1"/>
    </source>
</evidence>
<protein>
    <submittedName>
        <fullName evidence="1">FMN-binding negative transcriptional regulator</fullName>
    </submittedName>
</protein>
<comment type="caution">
    <text evidence="1">The sequence shown here is derived from an EMBL/GenBank/DDBJ whole genome shotgun (WGS) entry which is preliminary data.</text>
</comment>
<organism evidence="1 2">
    <name type="scientific">Amycolatopsis ultiminotia</name>
    <dbReference type="NCBI Taxonomy" id="543629"/>
    <lineage>
        <taxon>Bacteria</taxon>
        <taxon>Bacillati</taxon>
        <taxon>Actinomycetota</taxon>
        <taxon>Actinomycetes</taxon>
        <taxon>Pseudonocardiales</taxon>
        <taxon>Pseudonocardiaceae</taxon>
        <taxon>Amycolatopsis</taxon>
    </lineage>
</organism>
<proteinExistence type="predicted"/>
<keyword evidence="2" id="KW-1185">Reference proteome</keyword>
<dbReference type="InterPro" id="IPR007396">
    <property type="entry name" value="TR_PAI2-type"/>
</dbReference>
<dbReference type="SUPFAM" id="SSF50475">
    <property type="entry name" value="FMN-binding split barrel"/>
    <property type="match status" value="1"/>
</dbReference>
<dbReference type="PIRSF" id="PIRSF010372">
    <property type="entry name" value="PaiB"/>
    <property type="match status" value="1"/>
</dbReference>
<sequence>MHMLRRPEHDWPGTTADLTRLVAAHPWATLVSTTACGLVVSHLPVVPDPRAAPDRPTVLGHLPRADADEHRLGEAETVLIVQGPHGYISAAWYPSSPRVSTWNFVVAHLHGTPELLDAADTLDALRLTQDHFESRRSQPFDLDAVRGYVDRLAPFVVGFRLAPGRVVAKAKLSQGQPSADFAAVLAALEDPAEEFASPELAAAMRRGGIPK</sequence>
<reference evidence="2" key="1">
    <citation type="journal article" date="2019" name="Int. J. Syst. Evol. Microbiol.">
        <title>The Global Catalogue of Microorganisms (GCM) 10K type strain sequencing project: providing services to taxonomists for standard genome sequencing and annotation.</title>
        <authorList>
            <consortium name="The Broad Institute Genomics Platform"/>
            <consortium name="The Broad Institute Genome Sequencing Center for Infectious Disease"/>
            <person name="Wu L."/>
            <person name="Ma J."/>
        </authorList>
    </citation>
    <scope>NUCLEOTIDE SEQUENCE [LARGE SCALE GENOMIC DNA]</scope>
    <source>
        <strain evidence="2">JCM 16898</strain>
    </source>
</reference>
<dbReference type="Gene3D" id="2.30.110.10">
    <property type="entry name" value="Electron Transport, Fmn-binding Protein, Chain A"/>
    <property type="match status" value="1"/>
</dbReference>
<dbReference type="PANTHER" id="PTHR35802:SF1">
    <property type="entry name" value="PROTEASE SYNTHASE AND SPORULATION PROTEIN PAI 2"/>
    <property type="match status" value="1"/>
</dbReference>
<name>A0ABP6YMZ3_9PSEU</name>
<gene>
    <name evidence="1" type="ORF">GCM10022222_82100</name>
</gene>
<dbReference type="Proteomes" id="UP001500689">
    <property type="component" value="Unassembled WGS sequence"/>
</dbReference>
<dbReference type="PANTHER" id="PTHR35802">
    <property type="entry name" value="PROTEASE SYNTHASE AND SPORULATION PROTEIN PAI 2"/>
    <property type="match status" value="1"/>
</dbReference>
<evidence type="ECO:0000313" key="2">
    <source>
        <dbReference type="Proteomes" id="UP001500689"/>
    </source>
</evidence>
<dbReference type="InterPro" id="IPR012349">
    <property type="entry name" value="Split_barrel_FMN-bd"/>
</dbReference>
<accession>A0ABP6YMZ3</accession>
<dbReference type="Pfam" id="PF04299">
    <property type="entry name" value="FMN_bind_2"/>
    <property type="match status" value="1"/>
</dbReference>